<keyword evidence="5" id="KW-0274">FAD</keyword>
<feature type="domain" description="2Fe-2S ferredoxin-type" evidence="9">
    <location>
        <begin position="314"/>
        <end position="400"/>
    </location>
</feature>
<dbReference type="PANTHER" id="PTHR47354:SF6">
    <property type="entry name" value="NADH OXIDOREDUCTASE HCR"/>
    <property type="match status" value="1"/>
</dbReference>
<keyword evidence="6" id="KW-0560">Oxidoreductase</keyword>
<dbReference type="Pfam" id="PF00175">
    <property type="entry name" value="NAD_binding_1"/>
    <property type="match status" value="1"/>
</dbReference>
<evidence type="ECO:0000256" key="7">
    <source>
        <dbReference type="ARBA" id="ARBA00023004"/>
    </source>
</evidence>
<dbReference type="Gene3D" id="3.10.20.30">
    <property type="match status" value="1"/>
</dbReference>
<dbReference type="PROSITE" id="PS00197">
    <property type="entry name" value="2FE2S_FER_1"/>
    <property type="match status" value="1"/>
</dbReference>
<dbReference type="Gene3D" id="3.40.50.80">
    <property type="entry name" value="Nucleotide-binding domain of ferredoxin-NADP reductase (FNR) module"/>
    <property type="match status" value="1"/>
</dbReference>
<evidence type="ECO:0000256" key="8">
    <source>
        <dbReference type="ARBA" id="ARBA00023014"/>
    </source>
</evidence>
<dbReference type="InterPro" id="IPR001041">
    <property type="entry name" value="2Fe-2S_ferredoxin-type"/>
</dbReference>
<evidence type="ECO:0000259" key="10">
    <source>
        <dbReference type="PROSITE" id="PS51384"/>
    </source>
</evidence>
<dbReference type="SUPFAM" id="SSF54292">
    <property type="entry name" value="2Fe-2S ferredoxin-like"/>
    <property type="match status" value="1"/>
</dbReference>
<evidence type="ECO:0000256" key="4">
    <source>
        <dbReference type="ARBA" id="ARBA00022723"/>
    </source>
</evidence>
<keyword evidence="3" id="KW-0001">2Fe-2S</keyword>
<dbReference type="InterPro" id="IPR012675">
    <property type="entry name" value="Beta-grasp_dom_sf"/>
</dbReference>
<evidence type="ECO:0000256" key="1">
    <source>
        <dbReference type="ARBA" id="ARBA00001974"/>
    </source>
</evidence>
<comment type="cofactor">
    <cofactor evidence="1">
        <name>FAD</name>
        <dbReference type="ChEBI" id="CHEBI:57692"/>
    </cofactor>
</comment>
<keyword evidence="8" id="KW-0411">Iron-sulfur</keyword>
<dbReference type="Pfam" id="PF00111">
    <property type="entry name" value="Fer2"/>
    <property type="match status" value="1"/>
</dbReference>
<dbReference type="EMBL" id="BAAARJ010000010">
    <property type="protein sequence ID" value="GAA2617584.1"/>
    <property type="molecule type" value="Genomic_DNA"/>
</dbReference>
<dbReference type="PANTHER" id="PTHR47354">
    <property type="entry name" value="NADH OXIDOREDUCTASE HCR"/>
    <property type="match status" value="1"/>
</dbReference>
<dbReference type="SUPFAM" id="SSF63380">
    <property type="entry name" value="Riboflavin synthase domain-like"/>
    <property type="match status" value="1"/>
</dbReference>
<protein>
    <submittedName>
        <fullName evidence="11">Hybrid-cluster NAD(P)-dependent oxidoreductase</fullName>
    </submittedName>
</protein>
<dbReference type="InterPro" id="IPR017938">
    <property type="entry name" value="Riboflavin_synthase-like_b-brl"/>
</dbReference>
<dbReference type="SUPFAM" id="SSF52343">
    <property type="entry name" value="Ferredoxin reductase-like, C-terminal NADP-linked domain"/>
    <property type="match status" value="1"/>
</dbReference>
<keyword evidence="12" id="KW-1185">Reference proteome</keyword>
<evidence type="ECO:0000256" key="3">
    <source>
        <dbReference type="ARBA" id="ARBA00022714"/>
    </source>
</evidence>
<dbReference type="InterPro" id="IPR039261">
    <property type="entry name" value="FNR_nucleotide-bd"/>
</dbReference>
<sequence length="400" mass="42828">MTEMLTLAGPVPLASPSEHRYGHPAGDRMLVCKRVQRVTSDMKTFVFEPVAPVVPGAQAAQGGTTAPRDPGRFQYDFRHDPGQHLVFTFEIDGQETERRYSICSPPSRPRLVAITVKRVPGGLVSNWLHDHLKAGDTVRARGPFGHFSMARHPAPAYLFLSGGSGITPLMSMTRTLYDLASGADAVFVHSARTPEDIPFRQELELISGTMPNIRVVHVCEDGGASEAWSGHRGRLTAGLLRLIAPDFLEREVFTCGPPGYMRAVRELLAAAGFPMDRHHQETFGAAAAPTRPSAAPVDADVATGSEGATVGGATRFAVELSRSGRTIECDSATPVLEAAARAGITLPSSCGQGLCGSCMTTLEKGSVDMRHNGGIHPRDTARNKILLCCSTPRENLVIDA</sequence>
<dbReference type="InterPro" id="IPR017927">
    <property type="entry name" value="FAD-bd_FR_type"/>
</dbReference>
<dbReference type="InterPro" id="IPR001433">
    <property type="entry name" value="OxRdtase_FAD/NAD-bd"/>
</dbReference>
<dbReference type="CDD" id="cd00207">
    <property type="entry name" value="fer2"/>
    <property type="match status" value="1"/>
</dbReference>
<evidence type="ECO:0000259" key="9">
    <source>
        <dbReference type="PROSITE" id="PS51085"/>
    </source>
</evidence>
<dbReference type="InterPro" id="IPR050415">
    <property type="entry name" value="MRET"/>
</dbReference>
<dbReference type="InterPro" id="IPR036010">
    <property type="entry name" value="2Fe-2S_ferredoxin-like_sf"/>
</dbReference>
<comment type="caution">
    <text evidence="11">The sequence shown here is derived from an EMBL/GenBank/DDBJ whole genome shotgun (WGS) entry which is preliminary data.</text>
</comment>
<dbReference type="InterPro" id="IPR008333">
    <property type="entry name" value="Cbr1-like_FAD-bd_dom"/>
</dbReference>
<feature type="domain" description="FAD-binding FR-type" evidence="10">
    <location>
        <begin position="25"/>
        <end position="150"/>
    </location>
</feature>
<dbReference type="PRINTS" id="PR00410">
    <property type="entry name" value="PHEHYDRXLASE"/>
</dbReference>
<keyword evidence="4" id="KW-0479">Metal-binding</keyword>
<accession>A0ABN3Q7G8</accession>
<name>A0ABN3Q7G8_9ACTN</name>
<dbReference type="CDD" id="cd06215">
    <property type="entry name" value="FNR_iron_sulfur_binding_1"/>
    <property type="match status" value="1"/>
</dbReference>
<dbReference type="PROSITE" id="PS51384">
    <property type="entry name" value="FAD_FR"/>
    <property type="match status" value="1"/>
</dbReference>
<dbReference type="Gene3D" id="2.40.30.10">
    <property type="entry name" value="Translation factors"/>
    <property type="match status" value="1"/>
</dbReference>
<evidence type="ECO:0000313" key="11">
    <source>
        <dbReference type="EMBL" id="GAA2617584.1"/>
    </source>
</evidence>
<dbReference type="Proteomes" id="UP001501447">
    <property type="component" value="Unassembled WGS sequence"/>
</dbReference>
<dbReference type="PROSITE" id="PS51085">
    <property type="entry name" value="2FE2S_FER_2"/>
    <property type="match status" value="1"/>
</dbReference>
<proteinExistence type="predicted"/>
<keyword evidence="7" id="KW-0408">Iron</keyword>
<dbReference type="RefSeq" id="WP_344566874.1">
    <property type="nucleotide sequence ID" value="NZ_BAAARJ010000010.1"/>
</dbReference>
<gene>
    <name evidence="11" type="ORF">GCM10009863_34360</name>
</gene>
<dbReference type="Pfam" id="PF00970">
    <property type="entry name" value="FAD_binding_6"/>
    <property type="match status" value="1"/>
</dbReference>
<evidence type="ECO:0000256" key="5">
    <source>
        <dbReference type="ARBA" id="ARBA00022827"/>
    </source>
</evidence>
<reference evidence="11 12" key="1">
    <citation type="journal article" date="2019" name="Int. J. Syst. Evol. Microbiol.">
        <title>The Global Catalogue of Microorganisms (GCM) 10K type strain sequencing project: providing services to taxonomists for standard genome sequencing and annotation.</title>
        <authorList>
            <consortium name="The Broad Institute Genomics Platform"/>
            <consortium name="The Broad Institute Genome Sequencing Center for Infectious Disease"/>
            <person name="Wu L."/>
            <person name="Ma J."/>
        </authorList>
    </citation>
    <scope>NUCLEOTIDE SEQUENCE [LARGE SCALE GENOMIC DNA]</scope>
    <source>
        <strain evidence="11 12">JCM 16373</strain>
    </source>
</reference>
<evidence type="ECO:0000256" key="6">
    <source>
        <dbReference type="ARBA" id="ARBA00023002"/>
    </source>
</evidence>
<dbReference type="InterPro" id="IPR006058">
    <property type="entry name" value="2Fe2S_fd_BS"/>
</dbReference>
<organism evidence="11 12">
    <name type="scientific">Streptomyces axinellae</name>
    <dbReference type="NCBI Taxonomy" id="552788"/>
    <lineage>
        <taxon>Bacteria</taxon>
        <taxon>Bacillati</taxon>
        <taxon>Actinomycetota</taxon>
        <taxon>Actinomycetes</taxon>
        <taxon>Kitasatosporales</taxon>
        <taxon>Streptomycetaceae</taxon>
        <taxon>Streptomyces</taxon>
    </lineage>
</organism>
<keyword evidence="2" id="KW-0285">Flavoprotein</keyword>
<evidence type="ECO:0000313" key="12">
    <source>
        <dbReference type="Proteomes" id="UP001501447"/>
    </source>
</evidence>
<evidence type="ECO:0000256" key="2">
    <source>
        <dbReference type="ARBA" id="ARBA00022630"/>
    </source>
</evidence>